<accession>A0A1J1IAI6</accession>
<gene>
    <name evidence="1" type="ORF">CLUMA_CG010623</name>
</gene>
<evidence type="ECO:0000313" key="2">
    <source>
        <dbReference type="Proteomes" id="UP000183832"/>
    </source>
</evidence>
<sequence length="78" mass="8862">MFKPPHHPTVLSAEAHLMRHILPFFPLTTNTEASFSNARGKTLSFKYAWLVSLTRKASYACVHVEFSQHFVGLMLSKT</sequence>
<dbReference type="Proteomes" id="UP000183832">
    <property type="component" value="Unassembled WGS sequence"/>
</dbReference>
<reference evidence="1 2" key="1">
    <citation type="submission" date="2015-04" db="EMBL/GenBank/DDBJ databases">
        <authorList>
            <person name="Syromyatnikov M.Y."/>
            <person name="Popov V.N."/>
        </authorList>
    </citation>
    <scope>NUCLEOTIDE SEQUENCE [LARGE SCALE GENOMIC DNA]</scope>
</reference>
<dbReference type="EMBL" id="CVRI01000047">
    <property type="protein sequence ID" value="CRK97227.1"/>
    <property type="molecule type" value="Genomic_DNA"/>
</dbReference>
<organism evidence="1 2">
    <name type="scientific">Clunio marinus</name>
    <dbReference type="NCBI Taxonomy" id="568069"/>
    <lineage>
        <taxon>Eukaryota</taxon>
        <taxon>Metazoa</taxon>
        <taxon>Ecdysozoa</taxon>
        <taxon>Arthropoda</taxon>
        <taxon>Hexapoda</taxon>
        <taxon>Insecta</taxon>
        <taxon>Pterygota</taxon>
        <taxon>Neoptera</taxon>
        <taxon>Endopterygota</taxon>
        <taxon>Diptera</taxon>
        <taxon>Nematocera</taxon>
        <taxon>Chironomoidea</taxon>
        <taxon>Chironomidae</taxon>
        <taxon>Clunio</taxon>
    </lineage>
</organism>
<dbReference type="AlphaFoldDB" id="A0A1J1IAI6"/>
<name>A0A1J1IAI6_9DIPT</name>
<keyword evidence="2" id="KW-1185">Reference proteome</keyword>
<evidence type="ECO:0000313" key="1">
    <source>
        <dbReference type="EMBL" id="CRK97227.1"/>
    </source>
</evidence>
<protein>
    <submittedName>
        <fullName evidence="1">CLUMA_CG010623, isoform A</fullName>
    </submittedName>
</protein>
<proteinExistence type="predicted"/>